<dbReference type="InterPro" id="IPR035539">
    <property type="entry name" value="DUF5387"/>
</dbReference>
<feature type="compositionally biased region" description="Acidic residues" evidence="1">
    <location>
        <begin position="55"/>
        <end position="67"/>
    </location>
</feature>
<feature type="compositionally biased region" description="Basic and acidic residues" evidence="1">
    <location>
        <begin position="19"/>
        <end position="33"/>
    </location>
</feature>
<proteinExistence type="predicted"/>
<organism evidence="2">
    <name type="scientific">Steinernema carpocapsae</name>
    <name type="common">Entomopathogenic nematode</name>
    <dbReference type="NCBI Taxonomy" id="34508"/>
    <lineage>
        <taxon>Eukaryota</taxon>
        <taxon>Metazoa</taxon>
        <taxon>Ecdysozoa</taxon>
        <taxon>Nematoda</taxon>
        <taxon>Chromadorea</taxon>
        <taxon>Rhabditida</taxon>
        <taxon>Tylenchina</taxon>
        <taxon>Panagrolaimomorpha</taxon>
        <taxon>Strongyloidoidea</taxon>
        <taxon>Steinernematidae</taxon>
        <taxon>Steinernema</taxon>
    </lineage>
</organism>
<feature type="compositionally biased region" description="Acidic residues" evidence="1">
    <location>
        <begin position="76"/>
        <end position="89"/>
    </location>
</feature>
<feature type="compositionally biased region" description="Basic and acidic residues" evidence="1">
    <location>
        <begin position="105"/>
        <end position="123"/>
    </location>
</feature>
<dbReference type="Pfam" id="PF17361">
    <property type="entry name" value="DUF5387"/>
    <property type="match status" value="1"/>
</dbReference>
<dbReference type="AlphaFoldDB" id="A0A4U5NG12"/>
<sequence length="251" mass="28525">MKQVKELDQRPAKVAAAKSDSKDKIKSEPKVEFASKPVTTKDEEAEPVQLKEEIVGEVDVEDVEPVDNEPLKAEEPQDEEVHFEDEEVHQEDLRYEVQLEDDAQREEPEVVKLEDEESRKTPDAEEDNTVNNNEPSPLKEERKWPPTLSKQKSVVKSGEPDEDDWAKKNISRSKVNALIARFQSGAAFNNNQQQTCSSTYKSGKPSRRWNCYESSLQSTALAERLAKSSRAASTDLARRLLSDSLLSFFLY</sequence>
<gene>
    <name evidence="2" type="ORF">L596_015454</name>
</gene>
<evidence type="ECO:0000313" key="2">
    <source>
        <dbReference type="EMBL" id="TKR81610.1"/>
    </source>
</evidence>
<comment type="caution">
    <text evidence="2">The sequence shown here is derived from an EMBL/GenBank/DDBJ whole genome shotgun (WGS) entry which is preliminary data.</text>
</comment>
<reference evidence="2" key="1">
    <citation type="submission" date="2013-11" db="EMBL/GenBank/DDBJ databases">
        <authorList>
            <person name="Sternberg P."/>
            <person name="Dillman A."/>
            <person name="Macchietto M."/>
        </authorList>
    </citation>
    <scope>NUCLEOTIDE SEQUENCE</scope>
    <source>
        <strain evidence="2">ALL</strain>
    </source>
</reference>
<evidence type="ECO:0000256" key="1">
    <source>
        <dbReference type="SAM" id="MobiDB-lite"/>
    </source>
</evidence>
<accession>A0A4U5NG12</accession>
<reference evidence="2" key="2">
    <citation type="journal article" date="2015" name="Genome Biol.">
        <title>Comparative genomics of Steinernema reveals deeply conserved gene regulatory networks.</title>
        <authorList>
            <person name="Dillman A.R."/>
            <person name="Macchietto M."/>
            <person name="Porter C.F."/>
            <person name="Rogers A."/>
            <person name="Williams B."/>
            <person name="Antoshechkin I."/>
            <person name="Lee M.M."/>
            <person name="Goodwin Z."/>
            <person name="Lu X."/>
            <person name="Lewis E.E."/>
            <person name="Goodrich-Blair H."/>
            <person name="Stock S.P."/>
            <person name="Adams B.J."/>
            <person name="Sternberg P.W."/>
            <person name="Mortazavi A."/>
        </authorList>
    </citation>
    <scope>NUCLEOTIDE SEQUENCE [LARGE SCALE GENOMIC DNA]</scope>
    <source>
        <strain evidence="2">ALL</strain>
    </source>
</reference>
<dbReference type="OrthoDB" id="5815147at2759"/>
<dbReference type="EMBL" id="AZBU02000004">
    <property type="protein sequence ID" value="TKR81610.1"/>
    <property type="molecule type" value="Genomic_DNA"/>
</dbReference>
<protein>
    <submittedName>
        <fullName evidence="2">Uncharacterized protein</fullName>
    </submittedName>
</protein>
<reference evidence="2" key="3">
    <citation type="journal article" date="2019" name="G3 (Bethesda)">
        <title>Hybrid Assembly of the Genome of the Entomopathogenic Nematode Steinernema carpocapsae Identifies the X-Chromosome.</title>
        <authorList>
            <person name="Serra L."/>
            <person name="Macchietto M."/>
            <person name="Macias-Munoz A."/>
            <person name="McGill C.J."/>
            <person name="Rodriguez I.M."/>
            <person name="Rodriguez B."/>
            <person name="Murad R."/>
            <person name="Mortazavi A."/>
        </authorList>
    </citation>
    <scope>NUCLEOTIDE SEQUENCE</scope>
    <source>
        <strain evidence="2">ALL</strain>
    </source>
</reference>
<name>A0A4U5NG12_STECR</name>
<feature type="region of interest" description="Disordered" evidence="1">
    <location>
        <begin position="1"/>
        <end position="170"/>
    </location>
</feature>
<feature type="compositionally biased region" description="Basic and acidic residues" evidence="1">
    <location>
        <begin position="1"/>
        <end position="11"/>
    </location>
</feature>